<dbReference type="PROSITE" id="PS50090">
    <property type="entry name" value="MYB_LIKE"/>
    <property type="match status" value="1"/>
</dbReference>
<reference evidence="8" key="1">
    <citation type="submission" date="2023-03" db="EMBL/GenBank/DDBJ databases">
        <title>Chromosome-scale reference genome and RAD-based genetic map of yellow starthistle (Centaurea solstitialis) reveal putative structural variation and QTLs associated with invader traits.</title>
        <authorList>
            <person name="Reatini B."/>
            <person name="Cang F.A."/>
            <person name="Jiang Q."/>
            <person name="Mckibben M.T.W."/>
            <person name="Barker M.S."/>
            <person name="Rieseberg L.H."/>
            <person name="Dlugosch K.M."/>
        </authorList>
    </citation>
    <scope>NUCLEOTIDE SEQUENCE</scope>
    <source>
        <strain evidence="8">CAN-66</strain>
        <tissue evidence="8">Leaf</tissue>
    </source>
</reference>
<evidence type="ECO:0000313" key="9">
    <source>
        <dbReference type="Proteomes" id="UP001172457"/>
    </source>
</evidence>
<evidence type="ECO:0000256" key="2">
    <source>
        <dbReference type="ARBA" id="ARBA00023125"/>
    </source>
</evidence>
<dbReference type="PROSITE" id="PS50053">
    <property type="entry name" value="UBIQUITIN_2"/>
    <property type="match status" value="1"/>
</dbReference>
<dbReference type="InterPro" id="IPR057625">
    <property type="entry name" value="TPR1-6-like_ubiquitin"/>
</dbReference>
<evidence type="ECO:0000259" key="7">
    <source>
        <dbReference type="PROSITE" id="PS51294"/>
    </source>
</evidence>
<sequence length="549" mass="62224">MVLQKRLEYGFNGYQIPPTPRAPRSARKRVKKNENHNQMQAFDLLATIAGKLLLEGNNSADNKLSQEETVKETSIKTEEIPSKGNDCDQESCNKSFFVSEIIPKAPVNDTCSGPASGITVSDCLEKVPENVGCKIEDINDKRMTNEAPNNGKPPVVDDLGRNVNLVVRDDDEKNSSWCMTQPQGLTNKTFRPPSRIGDRRIRRLSALKQWNVAPKLNNGVRFNTDAELKHVYHHNKKTCYKHQRSLRDYPFKKRRLYQLENPSDSDNRSGSPRKGEDGSSLGGAQDPNFQVQDSHVKLKIKSFRVPEFFIEIPETATVSSLKRTVMEAVTAIFSGELHVGVMLQGKRIRDDNKTLLQTGICHEDKLEALGFMLEPDRLQVPPSLCPEDRSPVTTPKPLTRYSPPESVVTNFRKITEVDNNTLATVPAKGPLAVSKSKQQDCAQRRIRRPFSVSEVEALVEAVEKLGTGRYVCVVMFRWRDVKLRAFDDAKHRTYVDLKDKWKTLVHTARIAPQQRRGEPVPQELLDRVLEAHAYWSNNNQFKTQTCRLL</sequence>
<name>A0AA38T0X4_9ASTR</name>
<feature type="region of interest" description="Disordered" evidence="4">
    <location>
        <begin position="259"/>
        <end position="288"/>
    </location>
</feature>
<dbReference type="CDD" id="cd17039">
    <property type="entry name" value="Ubl_ubiquitin_like"/>
    <property type="match status" value="1"/>
</dbReference>
<keyword evidence="9" id="KW-1185">Reference proteome</keyword>
<evidence type="ECO:0000256" key="4">
    <source>
        <dbReference type="SAM" id="MobiDB-lite"/>
    </source>
</evidence>
<dbReference type="InterPro" id="IPR000626">
    <property type="entry name" value="Ubiquitin-like_dom"/>
</dbReference>
<dbReference type="CDD" id="cd11660">
    <property type="entry name" value="SANT_TRF"/>
    <property type="match status" value="1"/>
</dbReference>
<gene>
    <name evidence="8" type="ORF">OSB04_020931</name>
</gene>
<evidence type="ECO:0000259" key="6">
    <source>
        <dbReference type="PROSITE" id="PS50090"/>
    </source>
</evidence>
<dbReference type="PROSITE" id="PS51294">
    <property type="entry name" value="HTH_MYB"/>
    <property type="match status" value="1"/>
</dbReference>
<dbReference type="EMBL" id="JARYMX010000005">
    <property type="protein sequence ID" value="KAJ9548388.1"/>
    <property type="molecule type" value="Genomic_DNA"/>
</dbReference>
<dbReference type="InterPro" id="IPR031105">
    <property type="entry name" value="TRP_plant"/>
</dbReference>
<protein>
    <submittedName>
        <fullName evidence="8">Uncharacterized protein</fullName>
    </submittedName>
</protein>
<dbReference type="GO" id="GO:0042162">
    <property type="term" value="F:telomeric DNA binding"/>
    <property type="evidence" value="ECO:0007669"/>
    <property type="project" value="UniProtKB-ARBA"/>
</dbReference>
<dbReference type="AlphaFoldDB" id="A0AA38T0X4"/>
<dbReference type="InterPro" id="IPR009057">
    <property type="entry name" value="Homeodomain-like_sf"/>
</dbReference>
<dbReference type="Gene3D" id="1.10.246.220">
    <property type="match status" value="1"/>
</dbReference>
<evidence type="ECO:0000256" key="1">
    <source>
        <dbReference type="ARBA" id="ARBA00004123"/>
    </source>
</evidence>
<feature type="domain" description="Ubiquitin-like" evidence="5">
    <location>
        <begin position="296"/>
        <end position="369"/>
    </location>
</feature>
<dbReference type="InterPro" id="IPR001005">
    <property type="entry name" value="SANT/Myb"/>
</dbReference>
<feature type="domain" description="Myb-like" evidence="6">
    <location>
        <begin position="442"/>
        <end position="505"/>
    </location>
</feature>
<dbReference type="Proteomes" id="UP001172457">
    <property type="component" value="Chromosome 5"/>
</dbReference>
<dbReference type="SMART" id="SM00717">
    <property type="entry name" value="SANT"/>
    <property type="match status" value="1"/>
</dbReference>
<dbReference type="SUPFAM" id="SSF54236">
    <property type="entry name" value="Ubiquitin-like"/>
    <property type="match status" value="1"/>
</dbReference>
<dbReference type="InterPro" id="IPR017930">
    <property type="entry name" value="Myb_dom"/>
</dbReference>
<keyword evidence="3" id="KW-0539">Nucleus</keyword>
<comment type="caution">
    <text evidence="8">The sequence shown here is derived from an EMBL/GenBank/DDBJ whole genome shotgun (WGS) entry which is preliminary data.</text>
</comment>
<feature type="compositionally biased region" description="Polar residues" evidence="4">
    <location>
        <begin position="260"/>
        <end position="270"/>
    </location>
</feature>
<dbReference type="InterPro" id="IPR029071">
    <property type="entry name" value="Ubiquitin-like_domsf"/>
</dbReference>
<evidence type="ECO:0000259" key="5">
    <source>
        <dbReference type="PROSITE" id="PS50053"/>
    </source>
</evidence>
<dbReference type="PANTHER" id="PTHR21717:SF85">
    <property type="entry name" value="HOMEODOMAIN-LIKE, UBIQUITIN-RELATED DOMAIN PROTEIN-RELATED"/>
    <property type="match status" value="1"/>
</dbReference>
<dbReference type="PANTHER" id="PTHR21717">
    <property type="entry name" value="TELOMERIC REPEAT BINDING PROTEIN"/>
    <property type="match status" value="1"/>
</dbReference>
<proteinExistence type="predicted"/>
<keyword evidence="2" id="KW-0238">DNA-binding</keyword>
<dbReference type="Pfam" id="PF23603">
    <property type="entry name" value="Ubiquitin_TPR1"/>
    <property type="match status" value="1"/>
</dbReference>
<dbReference type="GO" id="GO:0005634">
    <property type="term" value="C:nucleus"/>
    <property type="evidence" value="ECO:0007669"/>
    <property type="project" value="UniProtKB-SubCell"/>
</dbReference>
<evidence type="ECO:0000256" key="3">
    <source>
        <dbReference type="ARBA" id="ARBA00023242"/>
    </source>
</evidence>
<accession>A0AA38T0X4</accession>
<feature type="domain" description="HTH myb-type" evidence="7">
    <location>
        <begin position="442"/>
        <end position="509"/>
    </location>
</feature>
<dbReference type="SUPFAM" id="SSF46689">
    <property type="entry name" value="Homeodomain-like"/>
    <property type="match status" value="1"/>
</dbReference>
<organism evidence="8 9">
    <name type="scientific">Centaurea solstitialis</name>
    <name type="common">yellow star-thistle</name>
    <dbReference type="NCBI Taxonomy" id="347529"/>
    <lineage>
        <taxon>Eukaryota</taxon>
        <taxon>Viridiplantae</taxon>
        <taxon>Streptophyta</taxon>
        <taxon>Embryophyta</taxon>
        <taxon>Tracheophyta</taxon>
        <taxon>Spermatophyta</taxon>
        <taxon>Magnoliopsida</taxon>
        <taxon>eudicotyledons</taxon>
        <taxon>Gunneridae</taxon>
        <taxon>Pentapetalae</taxon>
        <taxon>asterids</taxon>
        <taxon>campanulids</taxon>
        <taxon>Asterales</taxon>
        <taxon>Asteraceae</taxon>
        <taxon>Carduoideae</taxon>
        <taxon>Cardueae</taxon>
        <taxon>Centaureinae</taxon>
        <taxon>Centaurea</taxon>
    </lineage>
</organism>
<evidence type="ECO:0000313" key="8">
    <source>
        <dbReference type="EMBL" id="KAJ9548388.1"/>
    </source>
</evidence>
<comment type="subcellular location">
    <subcellularLocation>
        <location evidence="1">Nucleus</location>
    </subcellularLocation>
</comment>